<dbReference type="SUPFAM" id="SSF53474">
    <property type="entry name" value="alpha/beta-Hydrolases"/>
    <property type="match status" value="1"/>
</dbReference>
<dbReference type="PANTHER" id="PTHR48081:SF33">
    <property type="entry name" value="KYNURENINE FORMAMIDASE"/>
    <property type="match status" value="1"/>
</dbReference>
<dbReference type="AlphaFoldDB" id="A0A5C6YNZ9"/>
<dbReference type="OrthoDB" id="9777975at2"/>
<gene>
    <name evidence="3" type="ORF">ESV24_09330</name>
</gene>
<evidence type="ECO:0000313" key="3">
    <source>
        <dbReference type="EMBL" id="TXD68947.1"/>
    </source>
</evidence>
<reference evidence="3 4" key="1">
    <citation type="submission" date="2019-08" db="EMBL/GenBank/DDBJ databases">
        <title>Genome of Aequorivita lipolytica Y10-2 (type strain).</title>
        <authorList>
            <person name="Bowman J.P."/>
        </authorList>
    </citation>
    <scope>NUCLEOTIDE SEQUENCE [LARGE SCALE GENOMIC DNA]</scope>
    <source>
        <strain evidence="3 4">Y10-2</strain>
    </source>
</reference>
<protein>
    <submittedName>
        <fullName evidence="3">Carboxylesterase family protein</fullName>
    </submittedName>
</protein>
<comment type="caution">
    <text evidence="3">The sequence shown here is derived from an EMBL/GenBank/DDBJ whole genome shotgun (WGS) entry which is preliminary data.</text>
</comment>
<evidence type="ECO:0000313" key="4">
    <source>
        <dbReference type="Proteomes" id="UP000321945"/>
    </source>
</evidence>
<organism evidence="3 4">
    <name type="scientific">Aequorivita lipolytica</name>
    <dbReference type="NCBI Taxonomy" id="153267"/>
    <lineage>
        <taxon>Bacteria</taxon>
        <taxon>Pseudomonadati</taxon>
        <taxon>Bacteroidota</taxon>
        <taxon>Flavobacteriia</taxon>
        <taxon>Flavobacteriales</taxon>
        <taxon>Flavobacteriaceae</taxon>
        <taxon>Aequorivita</taxon>
    </lineage>
</organism>
<dbReference type="PANTHER" id="PTHR48081">
    <property type="entry name" value="AB HYDROLASE SUPERFAMILY PROTEIN C4A8.06C"/>
    <property type="match status" value="1"/>
</dbReference>
<dbReference type="Proteomes" id="UP000321945">
    <property type="component" value="Unassembled WGS sequence"/>
</dbReference>
<evidence type="ECO:0000256" key="1">
    <source>
        <dbReference type="ARBA" id="ARBA00022801"/>
    </source>
</evidence>
<dbReference type="RefSeq" id="WP_111816436.1">
    <property type="nucleotide sequence ID" value="NZ_CBCRZQ010000016.1"/>
</dbReference>
<dbReference type="Gene3D" id="3.40.50.1820">
    <property type="entry name" value="alpha/beta hydrolase"/>
    <property type="match status" value="1"/>
</dbReference>
<proteinExistence type="predicted"/>
<dbReference type="PROSITE" id="PS51257">
    <property type="entry name" value="PROKAR_LIPOPROTEIN"/>
    <property type="match status" value="1"/>
</dbReference>
<sequence>MRFIITLLLSFLTILLSGCAAKKYKDISYIEKANPKIAVTPKLNIFTPRNASEEKLPVLIFVHGGNWNSGSKNTYGFFGRNFAKKGVITVIPGYTLSPEASYDEMTEQTAQAIKWTQEHIAEYNGDPELIYLTGHSAGGHLVALATMNPTYGIDPNDISGIILNDAAGLDMYNYLQKKPPEAENNYLSTWTNNPQTWKEASPINYINQKTPPIMMYLGSKTYASIKEGSRRFIDALKPYQPTVEPIVLPKKHIPMILQYFWPWNKRFDEIKKFMEFHTRN</sequence>
<dbReference type="InterPro" id="IPR049492">
    <property type="entry name" value="BD-FAE-like_dom"/>
</dbReference>
<evidence type="ECO:0000259" key="2">
    <source>
        <dbReference type="Pfam" id="PF20434"/>
    </source>
</evidence>
<dbReference type="InterPro" id="IPR050300">
    <property type="entry name" value="GDXG_lipolytic_enzyme"/>
</dbReference>
<dbReference type="Pfam" id="PF20434">
    <property type="entry name" value="BD-FAE"/>
    <property type="match status" value="1"/>
</dbReference>
<keyword evidence="1" id="KW-0378">Hydrolase</keyword>
<dbReference type="InterPro" id="IPR029058">
    <property type="entry name" value="AB_hydrolase_fold"/>
</dbReference>
<accession>A0A5C6YNZ9</accession>
<dbReference type="GO" id="GO:0004061">
    <property type="term" value="F:arylformamidase activity"/>
    <property type="evidence" value="ECO:0007669"/>
    <property type="project" value="TreeGrafter"/>
</dbReference>
<dbReference type="EMBL" id="VORU01000007">
    <property type="protein sequence ID" value="TXD68947.1"/>
    <property type="molecule type" value="Genomic_DNA"/>
</dbReference>
<feature type="domain" description="BD-FAE-like" evidence="2">
    <location>
        <begin position="43"/>
        <end position="220"/>
    </location>
</feature>
<name>A0A5C6YNZ9_9FLAO</name>
<keyword evidence="4" id="KW-1185">Reference proteome</keyword>